<dbReference type="GO" id="GO:0002098">
    <property type="term" value="P:tRNA wobble uridine modification"/>
    <property type="evidence" value="ECO:0007669"/>
    <property type="project" value="InterPro"/>
</dbReference>
<dbReference type="InterPro" id="IPR004416">
    <property type="entry name" value="MnmG"/>
</dbReference>
<dbReference type="PROSITE" id="PS01281">
    <property type="entry name" value="GIDA_2"/>
    <property type="match status" value="1"/>
</dbReference>
<feature type="binding site" evidence="12">
    <location>
        <position position="178"/>
    </location>
    <ligand>
        <name>FAD</name>
        <dbReference type="ChEBI" id="CHEBI:57692"/>
    </ligand>
</feature>
<evidence type="ECO:0000256" key="4">
    <source>
        <dbReference type="ARBA" id="ARBA00020461"/>
    </source>
</evidence>
<feature type="binding site" evidence="12">
    <location>
        <begin position="11"/>
        <end position="16"/>
    </location>
    <ligand>
        <name>FAD</name>
        <dbReference type="ChEBI" id="CHEBI:57692"/>
    </ligand>
</feature>
<dbReference type="HAMAP" id="MF_00129">
    <property type="entry name" value="MnmG_GidA"/>
    <property type="match status" value="1"/>
</dbReference>
<dbReference type="NCBIfam" id="TIGR00136">
    <property type="entry name" value="mnmG_gidA"/>
    <property type="match status" value="1"/>
</dbReference>
<dbReference type="AlphaFoldDB" id="A0A9X4QZM4"/>
<dbReference type="SMART" id="SM01228">
    <property type="entry name" value="GIDA_assoc_3"/>
    <property type="match status" value="1"/>
</dbReference>
<keyword evidence="8 12" id="KW-0274">FAD</keyword>
<feature type="domain" description="tRNA uridine 5-carboxymethylaminomethyl modification enzyme C-terminal subdomain" evidence="13">
    <location>
        <begin position="542"/>
        <end position="613"/>
    </location>
</feature>
<dbReference type="GO" id="GO:0050660">
    <property type="term" value="F:flavin adenine dinucleotide binding"/>
    <property type="evidence" value="ECO:0007669"/>
    <property type="project" value="UniProtKB-UniRule"/>
</dbReference>
<dbReference type="PANTHER" id="PTHR11806">
    <property type="entry name" value="GLUCOSE INHIBITED DIVISION PROTEIN A"/>
    <property type="match status" value="1"/>
</dbReference>
<dbReference type="Gene3D" id="1.10.150.570">
    <property type="entry name" value="GidA associated domain, C-terminal subdomain"/>
    <property type="match status" value="1"/>
</dbReference>
<dbReference type="Proteomes" id="UP001152302">
    <property type="component" value="Unassembled WGS sequence"/>
</dbReference>
<name>A0A9X4QZM4_9STAP</name>
<sequence>MAQKYDVIVIGAGHAGIEAGLASARSGAKTLMLTINLDNIAFMPCNPSVGGPAKGIVVREIDALGGQMAKTIDKTHIQMRMLNTGKGPAVRALRAQADKVLYQQEMKKVIEDEDNLDIMQGMVDDLMIEDDVIKGVHTNIGTEYWAEAVIITTGTFLRGEIILGNMKYSSGPNHQLPSISLADNLRNLGFEVVRFKTGTPPRVNAKTIDYSKTEIQPGDDVGRAFSFETTEYILDQLPCWLTYTNADTHQVIDDNLHLSAMYSGMIKGTGPRYCPSIEDKFVRFNDKPRHQLFLEPEGRNTNEVYVQGLSTSLPEHVQRQMVETIPGLEKADMMRAGYAIEYDALVPTQLWPTLETKKIKNLYTAGQINGTSGYEEAAGQGIMAGINAAARVQGKDEVVLSRSDAYIGVLIDDLVTKGTNEPYRLLTSRAEYRLLIRHDNADLRLTDLGHELGMISEERYARFNAKRDMIKSEQDRLGSIRVKPHDRVQEIIEAQGGSRLKDGILALELLRRPEMTYDLILEILDEPHVLPSDVEEQVEIQTKYEGYINKSLQQVEKVKRMEEKKIPEDLDYSKVDSLATEAREKLAEVKPLNIAQASRISGVNPADISILLVFLEQGKIQRVKN</sequence>
<dbReference type="GO" id="GO:0005829">
    <property type="term" value="C:cytosol"/>
    <property type="evidence" value="ECO:0007669"/>
    <property type="project" value="TreeGrafter"/>
</dbReference>
<dbReference type="FunFam" id="1.10.10.1800:FF:000001">
    <property type="entry name" value="tRNA uridine 5-carboxymethylaminomethyl modification enzyme MnmG"/>
    <property type="match status" value="1"/>
</dbReference>
<dbReference type="InterPro" id="IPR026904">
    <property type="entry name" value="MnmG_C"/>
</dbReference>
<comment type="similarity">
    <text evidence="3 12">Belongs to the MnmG family.</text>
</comment>
<dbReference type="InterPro" id="IPR020595">
    <property type="entry name" value="MnmG-rel_CS"/>
</dbReference>
<protein>
    <recommendedName>
        <fullName evidence="4 12">tRNA uridine 5-carboxymethylaminomethyl modification enzyme MnmG</fullName>
    </recommendedName>
    <alternativeName>
        <fullName evidence="11 12">Glucose-inhibited division protein A</fullName>
    </alternativeName>
</protein>
<keyword evidence="6 12" id="KW-0285">Flavoprotein</keyword>
<keyword evidence="5 12" id="KW-0963">Cytoplasm</keyword>
<evidence type="ECO:0000259" key="13">
    <source>
        <dbReference type="SMART" id="SM01228"/>
    </source>
</evidence>
<dbReference type="EMBL" id="JAMBPX010000001">
    <property type="protein sequence ID" value="MDG0857907.1"/>
    <property type="molecule type" value="Genomic_DNA"/>
</dbReference>
<keyword evidence="7 12" id="KW-0819">tRNA processing</keyword>
<comment type="subcellular location">
    <subcellularLocation>
        <location evidence="12">Cytoplasm</location>
    </subcellularLocation>
</comment>
<evidence type="ECO:0000256" key="11">
    <source>
        <dbReference type="ARBA" id="ARBA00031800"/>
    </source>
</evidence>
<evidence type="ECO:0000256" key="3">
    <source>
        <dbReference type="ARBA" id="ARBA00007653"/>
    </source>
</evidence>
<evidence type="ECO:0000256" key="9">
    <source>
        <dbReference type="ARBA" id="ARBA00023027"/>
    </source>
</evidence>
<dbReference type="Gene3D" id="3.50.50.60">
    <property type="entry name" value="FAD/NAD(P)-binding domain"/>
    <property type="match status" value="2"/>
</dbReference>
<dbReference type="InterPro" id="IPR047001">
    <property type="entry name" value="MnmG_C_subdom"/>
</dbReference>
<feature type="binding site" evidence="12">
    <location>
        <position position="123"/>
    </location>
    <ligand>
        <name>FAD</name>
        <dbReference type="ChEBI" id="CHEBI:57692"/>
    </ligand>
</feature>
<dbReference type="Pfam" id="PF01134">
    <property type="entry name" value="GIDA"/>
    <property type="match status" value="1"/>
</dbReference>
<dbReference type="FunFam" id="1.10.150.570:FF:000001">
    <property type="entry name" value="tRNA uridine 5-carboxymethylaminomethyl modification enzyme MnmG"/>
    <property type="match status" value="1"/>
</dbReference>
<organism evidence="14 15">
    <name type="scientific">Staphylococcus equorum</name>
    <dbReference type="NCBI Taxonomy" id="246432"/>
    <lineage>
        <taxon>Bacteria</taxon>
        <taxon>Bacillati</taxon>
        <taxon>Bacillota</taxon>
        <taxon>Bacilli</taxon>
        <taxon>Bacillales</taxon>
        <taxon>Staphylococcaceae</taxon>
        <taxon>Staphylococcus</taxon>
    </lineage>
</organism>
<dbReference type="PROSITE" id="PS01280">
    <property type="entry name" value="GIDA_1"/>
    <property type="match status" value="1"/>
</dbReference>
<dbReference type="InterPro" id="IPR044920">
    <property type="entry name" value="MnmG_C_subdom_sf"/>
</dbReference>
<dbReference type="PANTHER" id="PTHR11806:SF0">
    <property type="entry name" value="PROTEIN MTO1 HOMOLOG, MITOCHONDRIAL"/>
    <property type="match status" value="1"/>
</dbReference>
<dbReference type="Pfam" id="PF13932">
    <property type="entry name" value="SAM_GIDA_C"/>
    <property type="match status" value="1"/>
</dbReference>
<keyword evidence="9 12" id="KW-0520">NAD</keyword>
<dbReference type="InterPro" id="IPR002218">
    <property type="entry name" value="MnmG-rel"/>
</dbReference>
<comment type="cofactor">
    <cofactor evidence="1 12">
        <name>FAD</name>
        <dbReference type="ChEBI" id="CHEBI:57692"/>
    </cofactor>
</comment>
<evidence type="ECO:0000256" key="6">
    <source>
        <dbReference type="ARBA" id="ARBA00022630"/>
    </source>
</evidence>
<evidence type="ECO:0000256" key="2">
    <source>
        <dbReference type="ARBA" id="ARBA00003717"/>
    </source>
</evidence>
<dbReference type="InterPro" id="IPR040131">
    <property type="entry name" value="MnmG_N"/>
</dbReference>
<dbReference type="Pfam" id="PF21680">
    <property type="entry name" value="GIDA_C_1st"/>
    <property type="match status" value="1"/>
</dbReference>
<comment type="caution">
    <text evidence="14">The sequence shown here is derived from an EMBL/GenBank/DDBJ whole genome shotgun (WGS) entry which is preliminary data.</text>
</comment>
<dbReference type="GO" id="GO:0030488">
    <property type="term" value="P:tRNA methylation"/>
    <property type="evidence" value="ECO:0007669"/>
    <property type="project" value="TreeGrafter"/>
</dbReference>
<dbReference type="InterPro" id="IPR049312">
    <property type="entry name" value="GIDA_C_N"/>
</dbReference>
<feature type="binding site" evidence="12">
    <location>
        <position position="367"/>
    </location>
    <ligand>
        <name>FAD</name>
        <dbReference type="ChEBI" id="CHEBI:57692"/>
    </ligand>
</feature>
<evidence type="ECO:0000256" key="7">
    <source>
        <dbReference type="ARBA" id="ARBA00022694"/>
    </source>
</evidence>
<dbReference type="InterPro" id="IPR036188">
    <property type="entry name" value="FAD/NAD-bd_sf"/>
</dbReference>
<dbReference type="SUPFAM" id="SSF51905">
    <property type="entry name" value="FAD/NAD(P)-binding domain"/>
    <property type="match status" value="1"/>
</dbReference>
<reference evidence="14" key="1">
    <citation type="submission" date="2022-05" db="EMBL/GenBank/DDBJ databases">
        <title>Comparative genomics of Staphylococcus equorum isolates.</title>
        <authorList>
            <person name="Luelf R.H."/>
        </authorList>
    </citation>
    <scope>NUCLEOTIDE SEQUENCE</scope>
    <source>
        <strain evidence="14">TMW 2.2343</strain>
    </source>
</reference>
<evidence type="ECO:0000256" key="5">
    <source>
        <dbReference type="ARBA" id="ARBA00022490"/>
    </source>
</evidence>
<proteinExistence type="inferred from homology"/>
<dbReference type="PRINTS" id="PR00411">
    <property type="entry name" value="PNDRDTASEI"/>
</dbReference>
<evidence type="ECO:0000313" key="14">
    <source>
        <dbReference type="EMBL" id="MDG0857907.1"/>
    </source>
</evidence>
<feature type="binding site" evidence="12">
    <location>
        <begin position="270"/>
        <end position="284"/>
    </location>
    <ligand>
        <name>NAD(+)</name>
        <dbReference type="ChEBI" id="CHEBI:57540"/>
    </ligand>
</feature>
<evidence type="ECO:0000256" key="1">
    <source>
        <dbReference type="ARBA" id="ARBA00001974"/>
    </source>
</evidence>
<evidence type="ECO:0000256" key="10">
    <source>
        <dbReference type="ARBA" id="ARBA00025948"/>
    </source>
</evidence>
<evidence type="ECO:0000256" key="8">
    <source>
        <dbReference type="ARBA" id="ARBA00022827"/>
    </source>
</evidence>
<comment type="subunit">
    <text evidence="10 12">Homodimer. Heterotetramer of two MnmE and two MnmG subunits.</text>
</comment>
<dbReference type="Gene3D" id="1.10.10.1800">
    <property type="entry name" value="tRNA uridine 5-carboxymethylaminomethyl modification enzyme MnmG/GidA"/>
    <property type="match status" value="1"/>
</dbReference>
<evidence type="ECO:0000256" key="12">
    <source>
        <dbReference type="HAMAP-Rule" id="MF_00129"/>
    </source>
</evidence>
<gene>
    <name evidence="12 14" type="primary">mnmG</name>
    <name evidence="12" type="synonym">gidA</name>
    <name evidence="14" type="ORF">M4L21_01100</name>
</gene>
<dbReference type="RefSeq" id="WP_277580356.1">
    <property type="nucleotide sequence ID" value="NZ_JAMBPV010000001.1"/>
</dbReference>
<comment type="function">
    <text evidence="2 12">NAD-binding protein involved in the addition of a carboxymethylaminomethyl (cmnm) group at the wobble position (U34) of certain tRNAs, forming tRNA-cmnm(5)s(2)U34.</text>
</comment>
<accession>A0A9X4QZM4</accession>
<evidence type="ECO:0000313" key="15">
    <source>
        <dbReference type="Proteomes" id="UP001152302"/>
    </source>
</evidence>
<dbReference type="FunFam" id="3.50.50.60:FF:000002">
    <property type="entry name" value="tRNA uridine 5-carboxymethylaminomethyl modification enzyme MnmG"/>
    <property type="match status" value="1"/>
</dbReference>
<dbReference type="FunFam" id="3.50.50.60:FF:000063">
    <property type="entry name" value="tRNA uridine 5-carboxymethylaminomethyl modification enzyme MnmG"/>
    <property type="match status" value="1"/>
</dbReference>